<dbReference type="EMBL" id="BLSB01000001">
    <property type="protein sequence ID" value="GFP34216.1"/>
    <property type="molecule type" value="Genomic_DNA"/>
</dbReference>
<proteinExistence type="predicted"/>
<dbReference type="AlphaFoldDB" id="A0A6V8NY22"/>
<evidence type="ECO:0000313" key="6">
    <source>
        <dbReference type="Proteomes" id="UP000543224"/>
    </source>
</evidence>
<organism evidence="3 6">
    <name type="scientific">Candidatus Hakubella thermalkaliphila</name>
    <dbReference type="NCBI Taxonomy" id="2754717"/>
    <lineage>
        <taxon>Bacteria</taxon>
        <taxon>Bacillati</taxon>
        <taxon>Actinomycetota</taxon>
        <taxon>Actinomycetota incertae sedis</taxon>
        <taxon>Candidatus Hakubellales</taxon>
        <taxon>Candidatus Hakubellaceae</taxon>
        <taxon>Candidatus Hakubella</taxon>
    </lineage>
</organism>
<evidence type="ECO:0000313" key="4">
    <source>
        <dbReference type="EMBL" id="GFP27428.1"/>
    </source>
</evidence>
<feature type="coiled-coil region" evidence="1">
    <location>
        <begin position="50"/>
        <end position="84"/>
    </location>
</feature>
<dbReference type="EMBL" id="BLRY01000035">
    <property type="protein sequence ID" value="GFP27428.1"/>
    <property type="molecule type" value="Genomic_DNA"/>
</dbReference>
<name>A0A6V8NY22_9ACTN</name>
<evidence type="ECO:0000313" key="3">
    <source>
        <dbReference type="EMBL" id="GFP24893.1"/>
    </source>
</evidence>
<keyword evidence="1" id="KW-0175">Coiled coil</keyword>
<dbReference type="EMBL" id="BLRX01000022">
    <property type="protein sequence ID" value="GFP24893.1"/>
    <property type="molecule type" value="Genomic_DNA"/>
</dbReference>
<dbReference type="Proteomes" id="UP000576480">
    <property type="component" value="Unassembled WGS sequence"/>
</dbReference>
<keyword evidence="2" id="KW-0812">Transmembrane</keyword>
<comment type="caution">
    <text evidence="3">The sequence shown here is derived from an EMBL/GenBank/DDBJ whole genome shotgun (WGS) entry which is preliminary data.</text>
</comment>
<dbReference type="Proteomes" id="UP000543224">
    <property type="component" value="Unassembled WGS sequence"/>
</dbReference>
<dbReference type="InterPro" id="IPR007060">
    <property type="entry name" value="FtsL/DivIC"/>
</dbReference>
<dbReference type="Pfam" id="PF04977">
    <property type="entry name" value="DivIC"/>
    <property type="match status" value="1"/>
</dbReference>
<evidence type="ECO:0008006" key="9">
    <source>
        <dbReference type="Google" id="ProtNLM"/>
    </source>
</evidence>
<keyword evidence="2" id="KW-1133">Transmembrane helix</keyword>
<protein>
    <recommendedName>
        <fullName evidence="9">Cell division protein FtsB</fullName>
    </recommendedName>
</protein>
<keyword evidence="2" id="KW-0472">Membrane</keyword>
<gene>
    <name evidence="3" type="ORF">HKBW3S25_00331</name>
    <name evidence="4" type="ORF">HKBW3S33_00841</name>
    <name evidence="5" type="ORF">HKBW3S43_00007</name>
</gene>
<keyword evidence="8" id="KW-1185">Reference proteome</keyword>
<evidence type="ECO:0000256" key="2">
    <source>
        <dbReference type="SAM" id="Phobius"/>
    </source>
</evidence>
<reference evidence="6 7" key="1">
    <citation type="journal article" date="2020" name="Front. Microbiol.">
        <title>Single-cell genomics of novel Actinobacteria with the Wood-Ljungdahl pathway discovered in a serpentinizing system.</title>
        <authorList>
            <person name="Merino N."/>
            <person name="Kawai M."/>
            <person name="Boyd E.S."/>
            <person name="Colman D.R."/>
            <person name="McGlynn S.E."/>
            <person name="Nealson K.H."/>
            <person name="Kurokawa K."/>
            <person name="Hongoh Y."/>
        </authorList>
    </citation>
    <scope>NUCLEOTIDE SEQUENCE [LARGE SCALE GENOMIC DNA]</scope>
    <source>
        <strain evidence="3 6">S25</strain>
        <strain evidence="4 8">S33</strain>
        <strain evidence="5 7">S43</strain>
    </source>
</reference>
<evidence type="ECO:0000313" key="7">
    <source>
        <dbReference type="Proteomes" id="UP000576480"/>
    </source>
</evidence>
<sequence>MSSSRGKRDKSTKRNKIKSRTRLRAISIAILLFLISAFFVVISIAPVRLTLEQQKEIQQAEEEFSKAKALNQELQEEIINYQTDEYVEREARRQFGMVRPGEKAYIVIDE</sequence>
<evidence type="ECO:0000256" key="1">
    <source>
        <dbReference type="SAM" id="Coils"/>
    </source>
</evidence>
<dbReference type="RefSeq" id="WP_176229027.1">
    <property type="nucleotide sequence ID" value="NZ_BLRY01000035.1"/>
</dbReference>
<dbReference type="Proteomes" id="UP000591948">
    <property type="component" value="Unassembled WGS sequence"/>
</dbReference>
<evidence type="ECO:0000313" key="5">
    <source>
        <dbReference type="EMBL" id="GFP34216.1"/>
    </source>
</evidence>
<feature type="transmembrane region" description="Helical" evidence="2">
    <location>
        <begin position="21"/>
        <end position="45"/>
    </location>
</feature>
<evidence type="ECO:0000313" key="8">
    <source>
        <dbReference type="Proteomes" id="UP000591948"/>
    </source>
</evidence>
<accession>A0A6V8NY22</accession>